<feature type="region of interest" description="Disordered" evidence="1">
    <location>
        <begin position="1"/>
        <end position="21"/>
    </location>
</feature>
<name>A0A4P9ZS35_9FUNG</name>
<accession>A0A4P9ZS35</accession>
<dbReference type="InterPro" id="IPR013924">
    <property type="entry name" value="RNase_H2_suC"/>
</dbReference>
<evidence type="ECO:0000313" key="2">
    <source>
        <dbReference type="EMBL" id="RKP36344.1"/>
    </source>
</evidence>
<dbReference type="Proteomes" id="UP000268162">
    <property type="component" value="Unassembled WGS sequence"/>
</dbReference>
<keyword evidence="3" id="KW-1185">Reference proteome</keyword>
<dbReference type="AlphaFoldDB" id="A0A4P9ZS35"/>
<evidence type="ECO:0000313" key="3">
    <source>
        <dbReference type="Proteomes" id="UP000268162"/>
    </source>
</evidence>
<organism evidence="2 3">
    <name type="scientific">Dimargaris cristalligena</name>
    <dbReference type="NCBI Taxonomy" id="215637"/>
    <lineage>
        <taxon>Eukaryota</taxon>
        <taxon>Fungi</taxon>
        <taxon>Fungi incertae sedis</taxon>
        <taxon>Zoopagomycota</taxon>
        <taxon>Kickxellomycotina</taxon>
        <taxon>Dimargaritomycetes</taxon>
        <taxon>Dimargaritales</taxon>
        <taxon>Dimargaritaceae</taxon>
        <taxon>Dimargaris</taxon>
    </lineage>
</organism>
<protein>
    <submittedName>
        <fullName evidence="2">Ribonuclease H2, subunit C</fullName>
    </submittedName>
</protein>
<reference evidence="3" key="1">
    <citation type="journal article" date="2018" name="Nat. Microbiol.">
        <title>Leveraging single-cell genomics to expand the fungal tree of life.</title>
        <authorList>
            <person name="Ahrendt S.R."/>
            <person name="Quandt C.A."/>
            <person name="Ciobanu D."/>
            <person name="Clum A."/>
            <person name="Salamov A."/>
            <person name="Andreopoulos B."/>
            <person name="Cheng J.F."/>
            <person name="Woyke T."/>
            <person name="Pelin A."/>
            <person name="Henrissat B."/>
            <person name="Reynolds N.K."/>
            <person name="Benny G.L."/>
            <person name="Smith M.E."/>
            <person name="James T.Y."/>
            <person name="Grigoriev I.V."/>
        </authorList>
    </citation>
    <scope>NUCLEOTIDE SEQUENCE [LARGE SCALE GENOMIC DNA]</scope>
    <source>
        <strain evidence="3">RSA 468</strain>
    </source>
</reference>
<dbReference type="STRING" id="215637.A0A4P9ZS35"/>
<dbReference type="GO" id="GO:0032299">
    <property type="term" value="C:ribonuclease H2 complex"/>
    <property type="evidence" value="ECO:0007669"/>
    <property type="project" value="InterPro"/>
</dbReference>
<evidence type="ECO:0000256" key="1">
    <source>
        <dbReference type="SAM" id="MobiDB-lite"/>
    </source>
</evidence>
<proteinExistence type="predicted"/>
<dbReference type="OrthoDB" id="6222486at2759"/>
<dbReference type="GO" id="GO:0006401">
    <property type="term" value="P:RNA catabolic process"/>
    <property type="evidence" value="ECO:0007669"/>
    <property type="project" value="InterPro"/>
</dbReference>
<gene>
    <name evidence="2" type="ORF">BJ085DRAFT_33100</name>
</gene>
<dbReference type="EMBL" id="ML002670">
    <property type="protein sequence ID" value="RKP36344.1"/>
    <property type="molecule type" value="Genomic_DNA"/>
</dbReference>
<dbReference type="Gene3D" id="2.40.128.680">
    <property type="match status" value="1"/>
</dbReference>
<dbReference type="PANTHER" id="PTHR47204:SF1">
    <property type="entry name" value="RIBONUCLEASE H2 SUBUNIT C"/>
    <property type="match status" value="1"/>
</dbReference>
<sequence>MSIVIPTKAPQLKDDGTAGSPLPSARLHQMPCWINYNGPAEVDQFFQIQGKYVPAYAAESSAEEDQSLTKEPPAYPVSKSIYLSGFRGRLLQGRRSSVPKGFQGYVLTARQVDQLYAPHPDVPPQPIERTVLMATRKFGGFMVWDHDHPPHPAGDTTLKAMDWLMVASLIHKPTSVP</sequence>
<dbReference type="Pfam" id="PF08615">
    <property type="entry name" value="RNase_H2_suC"/>
    <property type="match status" value="1"/>
</dbReference>
<dbReference type="PANTHER" id="PTHR47204">
    <property type="entry name" value="OS02G0168900 PROTEIN"/>
    <property type="match status" value="1"/>
</dbReference>
<dbReference type="CDD" id="cd09271">
    <property type="entry name" value="RNase_H2-C"/>
    <property type="match status" value="1"/>
</dbReference>